<evidence type="ECO:0000256" key="12">
    <source>
        <dbReference type="ARBA" id="ARBA00023098"/>
    </source>
</evidence>
<keyword evidence="16" id="KW-1208">Phospholipid metabolism</keyword>
<evidence type="ECO:0000256" key="7">
    <source>
        <dbReference type="ARBA" id="ARBA00022679"/>
    </source>
</evidence>
<keyword evidence="7 17" id="KW-0808">Transferase</keyword>
<evidence type="ECO:0000256" key="6">
    <source>
        <dbReference type="ARBA" id="ARBA00022516"/>
    </source>
</evidence>
<dbReference type="AlphaFoldDB" id="A0AAF0ESK8"/>
<evidence type="ECO:0000256" key="5">
    <source>
        <dbReference type="ARBA" id="ARBA00013212"/>
    </source>
</evidence>
<evidence type="ECO:0000256" key="9">
    <source>
        <dbReference type="ARBA" id="ARBA00022723"/>
    </source>
</evidence>
<reference evidence="19" key="1">
    <citation type="submission" date="2023-03" db="EMBL/GenBank/DDBJ databases">
        <title>Mating type loci evolution in Malassezia.</title>
        <authorList>
            <person name="Coelho M.A."/>
        </authorList>
    </citation>
    <scope>NUCLEOTIDE SEQUENCE</scope>
    <source>
        <strain evidence="19">CBS 11721</strain>
    </source>
</reference>
<evidence type="ECO:0000256" key="1">
    <source>
        <dbReference type="ARBA" id="ARBA00001936"/>
    </source>
</evidence>
<keyword evidence="9" id="KW-0479">Metal-binding</keyword>
<evidence type="ECO:0000256" key="3">
    <source>
        <dbReference type="ARBA" id="ARBA00004141"/>
    </source>
</evidence>
<dbReference type="EC" id="2.7.8.11" evidence="5"/>
<keyword evidence="11 18" id="KW-1133">Transmembrane helix</keyword>
<evidence type="ECO:0000256" key="18">
    <source>
        <dbReference type="SAM" id="Phobius"/>
    </source>
</evidence>
<proteinExistence type="inferred from homology"/>
<evidence type="ECO:0000313" key="19">
    <source>
        <dbReference type="EMBL" id="WFD36021.1"/>
    </source>
</evidence>
<dbReference type="Gene3D" id="1.20.120.1760">
    <property type="match status" value="1"/>
</dbReference>
<accession>A0AAF0ESK8</accession>
<dbReference type="GO" id="GO:0016020">
    <property type="term" value="C:membrane"/>
    <property type="evidence" value="ECO:0007669"/>
    <property type="project" value="UniProtKB-SubCell"/>
</dbReference>
<keyword evidence="12" id="KW-0443">Lipid metabolism</keyword>
<name>A0AAF0ESK8_9BASI</name>
<keyword evidence="14" id="KW-0594">Phospholipid biosynthesis</keyword>
<evidence type="ECO:0000256" key="16">
    <source>
        <dbReference type="ARBA" id="ARBA00023264"/>
    </source>
</evidence>
<dbReference type="GO" id="GO:0003881">
    <property type="term" value="F:CDP-diacylglycerol-inositol 3-phosphatidyltransferase activity"/>
    <property type="evidence" value="ECO:0007669"/>
    <property type="project" value="UniProtKB-EC"/>
</dbReference>
<dbReference type="InterPro" id="IPR000462">
    <property type="entry name" value="CDP-OH_P_trans"/>
</dbReference>
<comment type="cofactor">
    <cofactor evidence="2">
        <name>Mg(2+)</name>
        <dbReference type="ChEBI" id="CHEBI:18420"/>
    </cofactor>
</comment>
<dbReference type="Proteomes" id="UP001219933">
    <property type="component" value="Chromosome 4"/>
</dbReference>
<keyword evidence="8 18" id="KW-0812">Transmembrane</keyword>
<evidence type="ECO:0000313" key="20">
    <source>
        <dbReference type="Proteomes" id="UP001219933"/>
    </source>
</evidence>
<evidence type="ECO:0000256" key="2">
    <source>
        <dbReference type="ARBA" id="ARBA00001946"/>
    </source>
</evidence>
<dbReference type="EMBL" id="CP119880">
    <property type="protein sequence ID" value="WFD36021.1"/>
    <property type="molecule type" value="Genomic_DNA"/>
</dbReference>
<protein>
    <recommendedName>
        <fullName evidence="5">CDP-diacylglycerol--inositol 3-phosphatidyltransferase</fullName>
        <ecNumber evidence="5">2.7.8.11</ecNumber>
    </recommendedName>
</protein>
<comment type="subcellular location">
    <subcellularLocation>
        <location evidence="3">Membrane</location>
        <topology evidence="3">Multi-pass membrane protein</topology>
    </subcellularLocation>
</comment>
<dbReference type="PANTHER" id="PTHR15362">
    <property type="entry name" value="PHOSPHATIDYLINOSITOL SYNTHASE"/>
    <property type="match status" value="1"/>
</dbReference>
<evidence type="ECO:0000256" key="4">
    <source>
        <dbReference type="ARBA" id="ARBA00010441"/>
    </source>
</evidence>
<feature type="transmembrane region" description="Helical" evidence="18">
    <location>
        <begin position="170"/>
        <end position="190"/>
    </location>
</feature>
<dbReference type="InterPro" id="IPR014387">
    <property type="entry name" value="CDP_diag_ino_3_P_euk"/>
</dbReference>
<dbReference type="GO" id="GO:0006661">
    <property type="term" value="P:phosphatidylinositol biosynthetic process"/>
    <property type="evidence" value="ECO:0007669"/>
    <property type="project" value="TreeGrafter"/>
</dbReference>
<evidence type="ECO:0000256" key="11">
    <source>
        <dbReference type="ARBA" id="ARBA00022989"/>
    </source>
</evidence>
<dbReference type="PANTHER" id="PTHR15362:SF4">
    <property type="entry name" value="CDP-DIACYLGLYCEROL--INOSITOL 3-PHOSPHATIDYLTRANSFERASE"/>
    <property type="match status" value="1"/>
</dbReference>
<evidence type="ECO:0000256" key="10">
    <source>
        <dbReference type="ARBA" id="ARBA00022842"/>
    </source>
</evidence>
<dbReference type="GO" id="GO:0046872">
    <property type="term" value="F:metal ion binding"/>
    <property type="evidence" value="ECO:0007669"/>
    <property type="project" value="UniProtKB-KW"/>
</dbReference>
<dbReference type="FunFam" id="1.20.120.1760:FF:000003">
    <property type="entry name" value="CDP-diacylglycerol--inositol 3-phosphatidyltransferase"/>
    <property type="match status" value="1"/>
</dbReference>
<comment type="similarity">
    <text evidence="4 17">Belongs to the CDP-alcohol phosphatidyltransferase class-I family.</text>
</comment>
<dbReference type="GO" id="GO:0005794">
    <property type="term" value="C:Golgi apparatus"/>
    <property type="evidence" value="ECO:0007669"/>
    <property type="project" value="TreeGrafter"/>
</dbReference>
<dbReference type="PROSITE" id="PS00379">
    <property type="entry name" value="CDP_ALCOHOL_P_TRANSF"/>
    <property type="match status" value="1"/>
</dbReference>
<keyword evidence="20" id="KW-1185">Reference proteome</keyword>
<dbReference type="InterPro" id="IPR043130">
    <property type="entry name" value="CDP-OH_PTrfase_TM_dom"/>
</dbReference>
<keyword evidence="10" id="KW-0460">Magnesium</keyword>
<dbReference type="InterPro" id="IPR048254">
    <property type="entry name" value="CDP_ALCOHOL_P_TRANSF_CS"/>
</dbReference>
<evidence type="ECO:0000256" key="15">
    <source>
        <dbReference type="ARBA" id="ARBA00023211"/>
    </source>
</evidence>
<sequence length="270" mass="30452">MAGKKGKKTAASTVSKRLVSSSYAIHEANEAEENVFLFVPNLIGYSRVILAAGSLYCMRDNPKVCTVLYGISCLLDAFDGFAARRLNQCSKFGAVLDMVTDRCTTTCLLVFLALEYPRWALLFQFLISLDFSSHYIHMYSSLVTGSSSHKIVGADVSRILWYYYNDSRTLFFFCACNEMFFVCLYLMAFYNTPLALPLYYIPGVAWLANQNSTISWLVYQGVPRLSWPQIVGGLTLPVCAAKQMINCVQFWKAAKTLAGIDIVERRERRK</sequence>
<evidence type="ECO:0000256" key="14">
    <source>
        <dbReference type="ARBA" id="ARBA00023209"/>
    </source>
</evidence>
<dbReference type="Pfam" id="PF01066">
    <property type="entry name" value="CDP-OH_P_transf"/>
    <property type="match status" value="1"/>
</dbReference>
<dbReference type="PIRSF" id="PIRSF000848">
    <property type="entry name" value="CDP_diag_ino_3_P"/>
    <property type="match status" value="1"/>
</dbReference>
<evidence type="ECO:0000256" key="13">
    <source>
        <dbReference type="ARBA" id="ARBA00023136"/>
    </source>
</evidence>
<comment type="cofactor">
    <cofactor evidence="1">
        <name>Mn(2+)</name>
        <dbReference type="ChEBI" id="CHEBI:29035"/>
    </cofactor>
</comment>
<organism evidence="19 20">
    <name type="scientific">Malassezia cuniculi</name>
    <dbReference type="NCBI Taxonomy" id="948313"/>
    <lineage>
        <taxon>Eukaryota</taxon>
        <taxon>Fungi</taxon>
        <taxon>Dikarya</taxon>
        <taxon>Basidiomycota</taxon>
        <taxon>Ustilaginomycotina</taxon>
        <taxon>Malasseziomycetes</taxon>
        <taxon>Malasseziales</taxon>
        <taxon>Malasseziaceae</taxon>
        <taxon>Malassezia</taxon>
    </lineage>
</organism>
<keyword evidence="13 18" id="KW-0472">Membrane</keyword>
<gene>
    <name evidence="19" type="primary">pis1</name>
    <name evidence="19" type="ORF">MCUN1_002892</name>
</gene>
<keyword evidence="6" id="KW-0444">Lipid biosynthesis</keyword>
<keyword evidence="15" id="KW-0464">Manganese</keyword>
<evidence type="ECO:0000256" key="17">
    <source>
        <dbReference type="RuleBase" id="RU003750"/>
    </source>
</evidence>
<evidence type="ECO:0000256" key="8">
    <source>
        <dbReference type="ARBA" id="ARBA00022692"/>
    </source>
</evidence>